<gene>
    <name evidence="3" type="primary">LOC113114603</name>
</gene>
<protein>
    <submittedName>
        <fullName evidence="3">Uncharacterized protein LOC113114603</fullName>
    </submittedName>
</protein>
<dbReference type="KEGG" id="caua:113114603"/>
<dbReference type="GeneID" id="113114603"/>
<reference evidence="3" key="1">
    <citation type="submission" date="2025-08" db="UniProtKB">
        <authorList>
            <consortium name="RefSeq"/>
        </authorList>
    </citation>
    <scope>IDENTIFICATION</scope>
    <source>
        <strain evidence="3">Wakin</strain>
        <tissue evidence="3">Muscle</tissue>
    </source>
</reference>
<dbReference type="Proteomes" id="UP000515129">
    <property type="component" value="Chromosome 15"/>
</dbReference>
<name>A0A6P6QV54_CARAU</name>
<sequence length="236" mass="27002">MGQSTSRVQPFTESEQVYDLPHSKPPKSSPDTAEKHHPHRPDEKTVDEKEGTVIPTSPLKEEKKNNKKKVGHFFKWFSSRLRKKITKSKSSGQDEMKDQGTETETSGRTDDQKPQQPICRSVEVTDLEEPHTSVLQVPPAAEPLVQKDLQTQDHDAPVSVRAGEVSPLMIELDSNEVDTRPEGEFIATIPNITHALIFKPVPLNIFFFFFHLLIRQHLLPICNWQQAGSRWIWRRL</sequence>
<dbReference type="RefSeq" id="XP_026137262.1">
    <property type="nucleotide sequence ID" value="XM_026281477.1"/>
</dbReference>
<evidence type="ECO:0000256" key="1">
    <source>
        <dbReference type="SAM" id="MobiDB-lite"/>
    </source>
</evidence>
<evidence type="ECO:0000313" key="2">
    <source>
        <dbReference type="Proteomes" id="UP000515129"/>
    </source>
</evidence>
<accession>A0A6P6QV54</accession>
<organism evidence="2 3">
    <name type="scientific">Carassius auratus</name>
    <name type="common">Goldfish</name>
    <dbReference type="NCBI Taxonomy" id="7957"/>
    <lineage>
        <taxon>Eukaryota</taxon>
        <taxon>Metazoa</taxon>
        <taxon>Chordata</taxon>
        <taxon>Craniata</taxon>
        <taxon>Vertebrata</taxon>
        <taxon>Euteleostomi</taxon>
        <taxon>Actinopterygii</taxon>
        <taxon>Neopterygii</taxon>
        <taxon>Teleostei</taxon>
        <taxon>Ostariophysi</taxon>
        <taxon>Cypriniformes</taxon>
        <taxon>Cyprinidae</taxon>
        <taxon>Cyprininae</taxon>
        <taxon>Carassius</taxon>
    </lineage>
</organism>
<proteinExistence type="predicted"/>
<feature type="region of interest" description="Disordered" evidence="1">
    <location>
        <begin position="1"/>
        <end position="68"/>
    </location>
</feature>
<feature type="compositionally biased region" description="Basic and acidic residues" evidence="1">
    <location>
        <begin position="92"/>
        <end position="113"/>
    </location>
</feature>
<evidence type="ECO:0000313" key="3">
    <source>
        <dbReference type="RefSeq" id="XP_026137262.1"/>
    </source>
</evidence>
<feature type="compositionally biased region" description="Polar residues" evidence="1">
    <location>
        <begin position="1"/>
        <end position="15"/>
    </location>
</feature>
<feature type="region of interest" description="Disordered" evidence="1">
    <location>
        <begin position="84"/>
        <end position="117"/>
    </location>
</feature>
<keyword evidence="2" id="KW-1185">Reference proteome</keyword>
<feature type="compositionally biased region" description="Basic and acidic residues" evidence="1">
    <location>
        <begin position="32"/>
        <end position="51"/>
    </location>
</feature>
<dbReference type="AlphaFoldDB" id="A0A6P6QV54"/>